<keyword evidence="2" id="KW-1185">Reference proteome</keyword>
<gene>
    <name evidence="1" type="ORF">Pint_26129</name>
</gene>
<evidence type="ECO:0000313" key="1">
    <source>
        <dbReference type="EMBL" id="KAJ0034535.1"/>
    </source>
</evidence>
<reference evidence="2" key="1">
    <citation type="journal article" date="2023" name="G3 (Bethesda)">
        <title>Genome assembly and association tests identify interacting loci associated with vigor, precocity, and sex in interspecific pistachio rootstocks.</title>
        <authorList>
            <person name="Palmer W."/>
            <person name="Jacygrad E."/>
            <person name="Sagayaradj S."/>
            <person name="Cavanaugh K."/>
            <person name="Han R."/>
            <person name="Bertier L."/>
            <person name="Beede B."/>
            <person name="Kafkas S."/>
            <person name="Golino D."/>
            <person name="Preece J."/>
            <person name="Michelmore R."/>
        </authorList>
    </citation>
    <scope>NUCLEOTIDE SEQUENCE [LARGE SCALE GENOMIC DNA]</scope>
</reference>
<dbReference type="Proteomes" id="UP001163603">
    <property type="component" value="Chromosome 7"/>
</dbReference>
<evidence type="ECO:0000313" key="2">
    <source>
        <dbReference type="Proteomes" id="UP001163603"/>
    </source>
</evidence>
<comment type="caution">
    <text evidence="1">The sequence shown here is derived from an EMBL/GenBank/DDBJ whole genome shotgun (WGS) entry which is preliminary data.</text>
</comment>
<proteinExistence type="predicted"/>
<name>A0ACC0YBR5_9ROSI</name>
<dbReference type="EMBL" id="CM047742">
    <property type="protein sequence ID" value="KAJ0034535.1"/>
    <property type="molecule type" value="Genomic_DNA"/>
</dbReference>
<protein>
    <submittedName>
        <fullName evidence="1">Uncharacterized protein</fullName>
    </submittedName>
</protein>
<organism evidence="1 2">
    <name type="scientific">Pistacia integerrima</name>
    <dbReference type="NCBI Taxonomy" id="434235"/>
    <lineage>
        <taxon>Eukaryota</taxon>
        <taxon>Viridiplantae</taxon>
        <taxon>Streptophyta</taxon>
        <taxon>Embryophyta</taxon>
        <taxon>Tracheophyta</taxon>
        <taxon>Spermatophyta</taxon>
        <taxon>Magnoliopsida</taxon>
        <taxon>eudicotyledons</taxon>
        <taxon>Gunneridae</taxon>
        <taxon>Pentapetalae</taxon>
        <taxon>rosids</taxon>
        <taxon>malvids</taxon>
        <taxon>Sapindales</taxon>
        <taxon>Anacardiaceae</taxon>
        <taxon>Pistacia</taxon>
    </lineage>
</organism>
<sequence length="318" mass="35948">MVDDFMVCVDRIMASACFEAPQTLQQHSQQSDNVVVVVKEQERNERNGVLVCVGDNSNINNIIINNFKNGEEGSSASVSISGGLKNNSSNNNNNNKKKKVGDMIVECRICQEEDQIHSMEAPCACNGTLKFAHRKCIQRWCNKKGDITCEICNQVKVFQLQVFSPNYSLPPARTNPDVIAIDIRQAWGPHIDLHDSHLLALAAAERQFLQSEYEDYAVASTSSIACLRSVALILLMVWLMRQVLMATRDSGMVQESSTFFNVSLLQFAGFFLPCYVMARSWYVMQSRRRRQVGFNSISYTIFDISFYILVPNTFEMCF</sequence>
<accession>A0ACC0YBR5</accession>